<reference evidence="4 5" key="1">
    <citation type="submission" date="2020-08" db="EMBL/GenBank/DDBJ databases">
        <title>Cohnella phylogeny.</title>
        <authorList>
            <person name="Dunlap C."/>
        </authorList>
    </citation>
    <scope>NUCLEOTIDE SEQUENCE [LARGE SCALE GENOMIC DNA]</scope>
    <source>
        <strain evidence="4 5">CBP 2801</strain>
    </source>
</reference>
<proteinExistence type="predicted"/>
<dbReference type="PANTHER" id="PTHR43265">
    <property type="entry name" value="ESTERASE ESTD"/>
    <property type="match status" value="1"/>
</dbReference>
<dbReference type="InterPro" id="IPR036582">
    <property type="entry name" value="Mao_N_sf"/>
</dbReference>
<gene>
    <name evidence="4" type="ORF">H7C18_30180</name>
</gene>
<dbReference type="InterPro" id="IPR029058">
    <property type="entry name" value="AB_hydrolase_fold"/>
</dbReference>
<dbReference type="Gene3D" id="3.30.457.10">
    <property type="entry name" value="Copper amine oxidase-like, N-terminal domain"/>
    <property type="match status" value="1"/>
</dbReference>
<evidence type="ECO:0000256" key="1">
    <source>
        <dbReference type="SAM" id="SignalP"/>
    </source>
</evidence>
<evidence type="ECO:0000259" key="2">
    <source>
        <dbReference type="Pfam" id="PF07833"/>
    </source>
</evidence>
<comment type="caution">
    <text evidence="4">The sequence shown here is derived from an EMBL/GenBank/DDBJ whole genome shotgun (WGS) entry which is preliminary data.</text>
</comment>
<feature type="domain" description="Copper amine oxidase-like N-terminal" evidence="2">
    <location>
        <begin position="65"/>
        <end position="149"/>
    </location>
</feature>
<dbReference type="PANTHER" id="PTHR43265:SF1">
    <property type="entry name" value="ESTERASE ESTD"/>
    <property type="match status" value="1"/>
</dbReference>
<sequence>MGKRKRTKVEKTSRTVLAGCLMAGLLLPGAAWAETGAAAETQTAPAASAPASEGGSSAVGSLPALVPLREASEQLGAVVIYKSSDRSVSIQWAGRLIRLSHEGITVEAEGQQTAALSAKPTVGSEGRLYLPLDAFRQAFGIQADWSDKDGIEPGANETAARAALFMRQLASGKVQDAGALLDSQLAAVLPPDKLAALPQQIVSAFGPPARLDRVSVEDNGVHVNAKLSYTSKLKAPFAIEIRFNHDGEIDDLYIPSTPEAGYAAPDYDDPSAYAEEQVTVGEGTFALPGTLTIPASGEPSAVAVLVHGSGPEDRDESIGAAKTFRDLAVGLAKEGIATIRYEKRTREHTMQSATPDLTVNEETIDDALLAAEKVRSDPRFAGKPVVVIGHSQGAMLVPRLLNQDKDKAVDAAVLMAGPAEPLEDLMLTQYENAVDRAVAAGQPDEVVSQLKQQAEAWKMTLGVIKNEAYTADDYPANLRIPNARWWFDFRNYNGPEIARTQSVPLFILQGANDVQVDASNLDGWKSALAGRADVQYELYPKLNHLFVPSDQPSTGAEYFVPGNVPLQVSEDIASWIGKLPKK</sequence>
<dbReference type="EMBL" id="JACJVO010000045">
    <property type="protein sequence ID" value="MBB6735188.1"/>
    <property type="molecule type" value="Genomic_DNA"/>
</dbReference>
<dbReference type="Proteomes" id="UP000564644">
    <property type="component" value="Unassembled WGS sequence"/>
</dbReference>
<dbReference type="SUPFAM" id="SSF55383">
    <property type="entry name" value="Copper amine oxidase, domain N"/>
    <property type="match status" value="1"/>
</dbReference>
<dbReference type="Pfam" id="PF07833">
    <property type="entry name" value="Cu_amine_oxidN1"/>
    <property type="match status" value="1"/>
</dbReference>
<evidence type="ECO:0000259" key="3">
    <source>
        <dbReference type="Pfam" id="PF12697"/>
    </source>
</evidence>
<keyword evidence="1" id="KW-0732">Signal</keyword>
<name>A0A7X0W0L5_9BACL</name>
<dbReference type="AlphaFoldDB" id="A0A7X0W0L5"/>
<dbReference type="Pfam" id="PF12697">
    <property type="entry name" value="Abhydrolase_6"/>
    <property type="match status" value="1"/>
</dbReference>
<organism evidence="4 5">
    <name type="scientific">Cohnella zeiphila</name>
    <dbReference type="NCBI Taxonomy" id="2761120"/>
    <lineage>
        <taxon>Bacteria</taxon>
        <taxon>Bacillati</taxon>
        <taxon>Bacillota</taxon>
        <taxon>Bacilli</taxon>
        <taxon>Bacillales</taxon>
        <taxon>Paenibacillaceae</taxon>
        <taxon>Cohnella</taxon>
    </lineage>
</organism>
<dbReference type="InterPro" id="IPR053145">
    <property type="entry name" value="AB_hydrolase_Est10"/>
</dbReference>
<accession>A0A7X0W0L5</accession>
<evidence type="ECO:0000313" key="5">
    <source>
        <dbReference type="Proteomes" id="UP000564644"/>
    </source>
</evidence>
<dbReference type="InterPro" id="IPR000073">
    <property type="entry name" value="AB_hydrolase_1"/>
</dbReference>
<dbReference type="InterPro" id="IPR012854">
    <property type="entry name" value="Cu_amine_oxidase-like_N"/>
</dbReference>
<dbReference type="GO" id="GO:0052689">
    <property type="term" value="F:carboxylic ester hydrolase activity"/>
    <property type="evidence" value="ECO:0007669"/>
    <property type="project" value="TreeGrafter"/>
</dbReference>
<dbReference type="RefSeq" id="WP_185132844.1">
    <property type="nucleotide sequence ID" value="NZ_JACJVO010000045.1"/>
</dbReference>
<protein>
    <submittedName>
        <fullName evidence="4">Alpha/beta fold hydrolase</fullName>
    </submittedName>
</protein>
<feature type="chain" id="PRO_5031389390" evidence="1">
    <location>
        <begin position="34"/>
        <end position="582"/>
    </location>
</feature>
<dbReference type="SUPFAM" id="SSF53474">
    <property type="entry name" value="alpha/beta-Hydrolases"/>
    <property type="match status" value="1"/>
</dbReference>
<feature type="domain" description="AB hydrolase-1" evidence="3">
    <location>
        <begin position="304"/>
        <end position="552"/>
    </location>
</feature>
<evidence type="ECO:0000313" key="4">
    <source>
        <dbReference type="EMBL" id="MBB6735188.1"/>
    </source>
</evidence>
<keyword evidence="4" id="KW-0378">Hydrolase</keyword>
<dbReference type="Gene3D" id="3.40.50.1820">
    <property type="entry name" value="alpha/beta hydrolase"/>
    <property type="match status" value="1"/>
</dbReference>
<feature type="signal peptide" evidence="1">
    <location>
        <begin position="1"/>
        <end position="33"/>
    </location>
</feature>
<keyword evidence="5" id="KW-1185">Reference proteome</keyword>